<organism evidence="1 2">
    <name type="scientific">Stappia sediminis</name>
    <dbReference type="NCBI Taxonomy" id="2692190"/>
    <lineage>
        <taxon>Bacteria</taxon>
        <taxon>Pseudomonadati</taxon>
        <taxon>Pseudomonadota</taxon>
        <taxon>Alphaproteobacteria</taxon>
        <taxon>Hyphomicrobiales</taxon>
        <taxon>Stappiaceae</taxon>
        <taxon>Stappia</taxon>
    </lineage>
</organism>
<dbReference type="InterPro" id="IPR021955">
    <property type="entry name" value="DUF3572"/>
</dbReference>
<dbReference type="RefSeq" id="WP_160774405.1">
    <property type="nucleotide sequence ID" value="NZ_WUMV01000002.1"/>
</dbReference>
<comment type="caution">
    <text evidence="1">The sequence shown here is derived from an EMBL/GenBank/DDBJ whole genome shotgun (WGS) entry which is preliminary data.</text>
</comment>
<proteinExistence type="predicted"/>
<name>A0A7X3LS77_9HYPH</name>
<evidence type="ECO:0000313" key="2">
    <source>
        <dbReference type="Proteomes" id="UP000433101"/>
    </source>
</evidence>
<evidence type="ECO:0000313" key="1">
    <source>
        <dbReference type="EMBL" id="MXN64152.1"/>
    </source>
</evidence>
<keyword evidence="2" id="KW-1185">Reference proteome</keyword>
<protein>
    <submittedName>
        <fullName evidence="1">DUF3572 family protein</fullName>
    </submittedName>
</protein>
<gene>
    <name evidence="1" type="ORF">GR183_04495</name>
</gene>
<sequence length="105" mass="11133">MTSGRTGSLTPEAAEKLATDALGYLAQDLEHLGRFLALSGIGPAELRTASAEPGFLVGVLEFYMEHESLLLAFTETKGYRPTMVAAAHLVLCNSELNGASPEEHA</sequence>
<dbReference type="Pfam" id="PF12096">
    <property type="entry name" value="DUF3572"/>
    <property type="match status" value="1"/>
</dbReference>
<reference evidence="1 2" key="1">
    <citation type="submission" date="2019-12" db="EMBL/GenBank/DDBJ databases">
        <authorList>
            <person name="Li M."/>
        </authorList>
    </citation>
    <scope>NUCLEOTIDE SEQUENCE [LARGE SCALE GENOMIC DNA]</scope>
    <source>
        <strain evidence="1 2">GBMRC 2046</strain>
    </source>
</reference>
<accession>A0A7X3LS77</accession>
<dbReference type="EMBL" id="WUMV01000002">
    <property type="protein sequence ID" value="MXN64152.1"/>
    <property type="molecule type" value="Genomic_DNA"/>
</dbReference>
<dbReference type="Proteomes" id="UP000433101">
    <property type="component" value="Unassembled WGS sequence"/>
</dbReference>
<dbReference type="AlphaFoldDB" id="A0A7X3LS77"/>